<feature type="transmembrane region" description="Helical" evidence="5">
    <location>
        <begin position="141"/>
        <end position="165"/>
    </location>
</feature>
<gene>
    <name evidence="7" type="ORF">BS50DRAFT_544774</name>
</gene>
<evidence type="ECO:0000256" key="5">
    <source>
        <dbReference type="SAM" id="Phobius"/>
    </source>
</evidence>
<proteinExistence type="predicted"/>
<dbReference type="PROSITE" id="PS50850">
    <property type="entry name" value="MFS"/>
    <property type="match status" value="1"/>
</dbReference>
<evidence type="ECO:0000256" key="1">
    <source>
        <dbReference type="ARBA" id="ARBA00004141"/>
    </source>
</evidence>
<dbReference type="AlphaFoldDB" id="A0A2T2P3Q8"/>
<dbReference type="GO" id="GO:0005886">
    <property type="term" value="C:plasma membrane"/>
    <property type="evidence" value="ECO:0007669"/>
    <property type="project" value="TreeGrafter"/>
</dbReference>
<feature type="domain" description="Major facilitator superfamily (MFS) profile" evidence="6">
    <location>
        <begin position="18"/>
        <end position="515"/>
    </location>
</feature>
<name>A0A2T2P3Q8_CORCC</name>
<feature type="transmembrane region" description="Helical" evidence="5">
    <location>
        <begin position="288"/>
        <end position="310"/>
    </location>
</feature>
<dbReference type="EMBL" id="KZ678130">
    <property type="protein sequence ID" value="PSN72305.1"/>
    <property type="molecule type" value="Genomic_DNA"/>
</dbReference>
<comment type="subcellular location">
    <subcellularLocation>
        <location evidence="1">Membrane</location>
        <topology evidence="1">Multi-pass membrane protein</topology>
    </subcellularLocation>
</comment>
<dbReference type="OrthoDB" id="440553at2759"/>
<feature type="transmembrane region" description="Helical" evidence="5">
    <location>
        <begin position="84"/>
        <end position="104"/>
    </location>
</feature>
<feature type="transmembrane region" description="Helical" evidence="5">
    <location>
        <begin position="110"/>
        <end position="129"/>
    </location>
</feature>
<dbReference type="PANTHER" id="PTHR23501">
    <property type="entry name" value="MAJOR FACILITATOR SUPERFAMILY"/>
    <property type="match status" value="1"/>
</dbReference>
<dbReference type="GO" id="GO:0022857">
    <property type="term" value="F:transmembrane transporter activity"/>
    <property type="evidence" value="ECO:0007669"/>
    <property type="project" value="InterPro"/>
</dbReference>
<dbReference type="Gene3D" id="1.20.1720.10">
    <property type="entry name" value="Multidrug resistance protein D"/>
    <property type="match status" value="1"/>
</dbReference>
<feature type="transmembrane region" description="Helical" evidence="5">
    <location>
        <begin position="171"/>
        <end position="192"/>
    </location>
</feature>
<feature type="transmembrane region" description="Helical" evidence="5">
    <location>
        <begin position="55"/>
        <end position="72"/>
    </location>
</feature>
<evidence type="ECO:0000313" key="8">
    <source>
        <dbReference type="Proteomes" id="UP000240883"/>
    </source>
</evidence>
<evidence type="ECO:0000259" key="6">
    <source>
        <dbReference type="PROSITE" id="PS50850"/>
    </source>
</evidence>
<evidence type="ECO:0000256" key="2">
    <source>
        <dbReference type="ARBA" id="ARBA00022692"/>
    </source>
</evidence>
<dbReference type="Proteomes" id="UP000240883">
    <property type="component" value="Unassembled WGS sequence"/>
</dbReference>
<dbReference type="SUPFAM" id="SSF103473">
    <property type="entry name" value="MFS general substrate transporter"/>
    <property type="match status" value="1"/>
</dbReference>
<keyword evidence="3 5" id="KW-1133">Transmembrane helix</keyword>
<feature type="transmembrane region" description="Helical" evidence="5">
    <location>
        <begin position="330"/>
        <end position="348"/>
    </location>
</feature>
<dbReference type="InterPro" id="IPR036259">
    <property type="entry name" value="MFS_trans_sf"/>
</dbReference>
<sequence>MITFRQEISLQWNFSRLRNFNLLLMMFLAQMESTITSTSVITITDDLGSYKKNSWMLTAYWLTTGAFKIIWAKISDIIGRKTTIIAAVLIFTVFSGACGGSQTITQLIMFRWLQGICGCGILALGQLLFFELVSPPKYPPYIALVTSVVALSLVIGPLVGGGITVHGDWRWVFLLNVPMGGLIILELLWVFPRQLFTEPAACRGPLTIRFLRRIDFVGFALLLGSCLFITTGLQQAAIGYAFGSAFVLPLLIFAGPFAAIFIFWQWILTTRRTSPDPVFPWRFCQSRIRLAMILISWTNGVILSTCVVQIPRRFITVNGMTPLTASARFLAFGAFVPTGSTLAVAAMNRLKIKPYLVAAFAILLQIIGTVLLSRASTDSKIQASQYGMQTIVGIGVGIIISVVITLIPEEMEEQDVPIATAAQSQFRLLGGLMAVSIGAVVTTRYLEGELVKILPPDIVSRLMQRTETLHLLSGTTLDQARDIFGKAYNRQMYVGVGLASVQAPLVAMMATNKVFPSVKGNNNR</sequence>
<feature type="transmembrane region" description="Helical" evidence="5">
    <location>
        <begin position="213"/>
        <end position="233"/>
    </location>
</feature>
<dbReference type="Pfam" id="PF07690">
    <property type="entry name" value="MFS_1"/>
    <property type="match status" value="1"/>
</dbReference>
<feature type="transmembrane region" description="Helical" evidence="5">
    <location>
        <begin position="245"/>
        <end position="267"/>
    </location>
</feature>
<feature type="transmembrane region" description="Helical" evidence="5">
    <location>
        <begin position="386"/>
        <end position="407"/>
    </location>
</feature>
<keyword evidence="2 5" id="KW-0812">Transmembrane</keyword>
<dbReference type="PANTHER" id="PTHR23501:SF43">
    <property type="entry name" value="MULTIDRUG TRANSPORTER, PUTATIVE (AFU_ORTHOLOGUE AFUA_6G03040)-RELATED"/>
    <property type="match status" value="1"/>
</dbReference>
<keyword evidence="4 5" id="KW-0472">Membrane</keyword>
<reference evidence="7 8" key="1">
    <citation type="journal article" date="2018" name="Front. Microbiol.">
        <title>Genome-Wide Analysis of Corynespora cassiicola Leaf Fall Disease Putative Effectors.</title>
        <authorList>
            <person name="Lopez D."/>
            <person name="Ribeiro S."/>
            <person name="Label P."/>
            <person name="Fumanal B."/>
            <person name="Venisse J.S."/>
            <person name="Kohler A."/>
            <person name="de Oliveira R.R."/>
            <person name="Labutti K."/>
            <person name="Lipzen A."/>
            <person name="Lail K."/>
            <person name="Bauer D."/>
            <person name="Ohm R.A."/>
            <person name="Barry K.W."/>
            <person name="Spatafora J."/>
            <person name="Grigoriev I.V."/>
            <person name="Martin F.M."/>
            <person name="Pujade-Renaud V."/>
        </authorList>
    </citation>
    <scope>NUCLEOTIDE SEQUENCE [LARGE SCALE GENOMIC DNA]</scope>
    <source>
        <strain evidence="7 8">Philippines</strain>
    </source>
</reference>
<dbReference type="InterPro" id="IPR020846">
    <property type="entry name" value="MFS_dom"/>
</dbReference>
<accession>A0A2T2P3Q8</accession>
<protein>
    <submittedName>
        <fullName evidence="7">MFS general substrate transporter</fullName>
    </submittedName>
</protein>
<feature type="transmembrane region" description="Helical" evidence="5">
    <location>
        <begin position="20"/>
        <end position="43"/>
    </location>
</feature>
<evidence type="ECO:0000256" key="3">
    <source>
        <dbReference type="ARBA" id="ARBA00022989"/>
    </source>
</evidence>
<evidence type="ECO:0000256" key="4">
    <source>
        <dbReference type="ARBA" id="ARBA00023136"/>
    </source>
</evidence>
<keyword evidence="8" id="KW-1185">Reference proteome</keyword>
<organism evidence="7 8">
    <name type="scientific">Corynespora cassiicola Philippines</name>
    <dbReference type="NCBI Taxonomy" id="1448308"/>
    <lineage>
        <taxon>Eukaryota</taxon>
        <taxon>Fungi</taxon>
        <taxon>Dikarya</taxon>
        <taxon>Ascomycota</taxon>
        <taxon>Pezizomycotina</taxon>
        <taxon>Dothideomycetes</taxon>
        <taxon>Pleosporomycetidae</taxon>
        <taxon>Pleosporales</taxon>
        <taxon>Corynesporascaceae</taxon>
        <taxon>Corynespora</taxon>
    </lineage>
</organism>
<feature type="transmembrane region" description="Helical" evidence="5">
    <location>
        <begin position="355"/>
        <end position="374"/>
    </location>
</feature>
<dbReference type="InterPro" id="IPR011701">
    <property type="entry name" value="MFS"/>
</dbReference>
<feature type="transmembrane region" description="Helical" evidence="5">
    <location>
        <begin position="428"/>
        <end position="446"/>
    </location>
</feature>
<evidence type="ECO:0000313" key="7">
    <source>
        <dbReference type="EMBL" id="PSN72305.1"/>
    </source>
</evidence>